<protein>
    <submittedName>
        <fullName evidence="1">Uncharacterized protein</fullName>
    </submittedName>
</protein>
<dbReference type="EMBL" id="CM023487">
    <property type="protein sequence ID" value="KAH6926602.1"/>
    <property type="molecule type" value="Genomic_DNA"/>
</dbReference>
<reference evidence="1" key="1">
    <citation type="submission" date="2020-05" db="EMBL/GenBank/DDBJ databases">
        <title>Large-scale comparative analyses of tick genomes elucidate their genetic diversity and vector capacities.</title>
        <authorList>
            <person name="Jia N."/>
            <person name="Wang J."/>
            <person name="Shi W."/>
            <person name="Du L."/>
            <person name="Sun Y."/>
            <person name="Zhan W."/>
            <person name="Jiang J."/>
            <person name="Wang Q."/>
            <person name="Zhang B."/>
            <person name="Ji P."/>
            <person name="Sakyi L.B."/>
            <person name="Cui X."/>
            <person name="Yuan T."/>
            <person name="Jiang B."/>
            <person name="Yang W."/>
            <person name="Lam T.T.-Y."/>
            <person name="Chang Q."/>
            <person name="Ding S."/>
            <person name="Wang X."/>
            <person name="Zhu J."/>
            <person name="Ruan X."/>
            <person name="Zhao L."/>
            <person name="Wei J."/>
            <person name="Que T."/>
            <person name="Du C."/>
            <person name="Cheng J."/>
            <person name="Dai P."/>
            <person name="Han X."/>
            <person name="Huang E."/>
            <person name="Gao Y."/>
            <person name="Liu J."/>
            <person name="Shao H."/>
            <person name="Ye R."/>
            <person name="Li L."/>
            <person name="Wei W."/>
            <person name="Wang X."/>
            <person name="Wang C."/>
            <person name="Yang T."/>
            <person name="Huo Q."/>
            <person name="Li W."/>
            <person name="Guo W."/>
            <person name="Chen H."/>
            <person name="Zhou L."/>
            <person name="Ni X."/>
            <person name="Tian J."/>
            <person name="Zhou Y."/>
            <person name="Sheng Y."/>
            <person name="Liu T."/>
            <person name="Pan Y."/>
            <person name="Xia L."/>
            <person name="Li J."/>
            <person name="Zhao F."/>
            <person name="Cao W."/>
        </authorList>
    </citation>
    <scope>NUCLEOTIDE SEQUENCE</scope>
    <source>
        <strain evidence="1">Hyas-2018</strain>
    </source>
</reference>
<comment type="caution">
    <text evidence="1">The sequence shown here is derived from an EMBL/GenBank/DDBJ whole genome shotgun (WGS) entry which is preliminary data.</text>
</comment>
<keyword evidence="2" id="KW-1185">Reference proteome</keyword>
<sequence>MPASETSSTTPAPIAATASSTAPSSDSGGSRGFSTHQFSRHFNGNSVHFLVLRMESSFFLWVGSQSGCLKNLSVAMSTAFEKAPTACSLMGDASDLTSSALAAKLTKRTGGCQVFVSYNVPATDAATVNFVHESIVEEMSLKPDKFY</sequence>
<accession>A0ACB7S0D3</accession>
<gene>
    <name evidence="1" type="ORF">HPB50_019910</name>
</gene>
<evidence type="ECO:0000313" key="1">
    <source>
        <dbReference type="EMBL" id="KAH6926602.1"/>
    </source>
</evidence>
<dbReference type="Proteomes" id="UP000821845">
    <property type="component" value="Chromosome 7"/>
</dbReference>
<proteinExistence type="predicted"/>
<evidence type="ECO:0000313" key="2">
    <source>
        <dbReference type="Proteomes" id="UP000821845"/>
    </source>
</evidence>
<name>A0ACB7S0D3_HYAAI</name>
<organism evidence="1 2">
    <name type="scientific">Hyalomma asiaticum</name>
    <name type="common">Tick</name>
    <dbReference type="NCBI Taxonomy" id="266040"/>
    <lineage>
        <taxon>Eukaryota</taxon>
        <taxon>Metazoa</taxon>
        <taxon>Ecdysozoa</taxon>
        <taxon>Arthropoda</taxon>
        <taxon>Chelicerata</taxon>
        <taxon>Arachnida</taxon>
        <taxon>Acari</taxon>
        <taxon>Parasitiformes</taxon>
        <taxon>Ixodida</taxon>
        <taxon>Ixodoidea</taxon>
        <taxon>Ixodidae</taxon>
        <taxon>Hyalomminae</taxon>
        <taxon>Hyalomma</taxon>
    </lineage>
</organism>